<protein>
    <submittedName>
        <fullName evidence="3">SRPBCC domain-containing protein</fullName>
    </submittedName>
</protein>
<dbReference type="InterPro" id="IPR023393">
    <property type="entry name" value="START-like_dom_sf"/>
</dbReference>
<name>A0ABX7C1I7_9HYPH</name>
<dbReference type="Gene3D" id="3.30.530.20">
    <property type="match status" value="1"/>
</dbReference>
<evidence type="ECO:0000313" key="4">
    <source>
        <dbReference type="Proteomes" id="UP000595857"/>
    </source>
</evidence>
<sequence length="159" mass="17702">MNDRPVEERTSVKRVSDTEVAVTRTFDAPARIVFKAWSTAELFAKWWVPQSLGAQLRSCQMDVRTGGTYRLEFGADAENSFAFFGTYTDVVPSERMVWTNEEGENGAISTVTFVERDGKTHVTFSETYPSKEALEANQGGLDGAAEQFAQLDELLKTLS</sequence>
<keyword evidence="4" id="KW-1185">Reference proteome</keyword>
<dbReference type="InterPro" id="IPR013538">
    <property type="entry name" value="ASHA1/2-like_C"/>
</dbReference>
<dbReference type="Pfam" id="PF08327">
    <property type="entry name" value="AHSA1"/>
    <property type="match status" value="1"/>
</dbReference>
<dbReference type="RefSeq" id="WP_201629907.1">
    <property type="nucleotide sequence ID" value="NZ_CP068046.1"/>
</dbReference>
<feature type="domain" description="Activator of Hsp90 ATPase homologue 1/2-like C-terminal" evidence="2">
    <location>
        <begin position="27"/>
        <end position="155"/>
    </location>
</feature>
<accession>A0ABX7C1I7</accession>
<dbReference type="Proteomes" id="UP000595857">
    <property type="component" value="Chromosome"/>
</dbReference>
<evidence type="ECO:0000256" key="1">
    <source>
        <dbReference type="ARBA" id="ARBA00006817"/>
    </source>
</evidence>
<evidence type="ECO:0000313" key="3">
    <source>
        <dbReference type="EMBL" id="QQR38048.1"/>
    </source>
</evidence>
<dbReference type="SUPFAM" id="SSF55961">
    <property type="entry name" value="Bet v1-like"/>
    <property type="match status" value="1"/>
</dbReference>
<gene>
    <name evidence="3" type="ORF">JI748_09580</name>
</gene>
<organism evidence="3 4">
    <name type="scientific">Devosia rhizoryzae</name>
    <dbReference type="NCBI Taxonomy" id="2774137"/>
    <lineage>
        <taxon>Bacteria</taxon>
        <taxon>Pseudomonadati</taxon>
        <taxon>Pseudomonadota</taxon>
        <taxon>Alphaproteobacteria</taxon>
        <taxon>Hyphomicrobiales</taxon>
        <taxon>Devosiaceae</taxon>
        <taxon>Devosia</taxon>
    </lineage>
</organism>
<reference evidence="3 4" key="1">
    <citation type="submission" date="2021-01" db="EMBL/GenBank/DDBJ databases">
        <title>Genome seq and assembly of Devosia sp. LEGU1.</title>
        <authorList>
            <person name="Chhetri G."/>
        </authorList>
    </citation>
    <scope>NUCLEOTIDE SEQUENCE [LARGE SCALE GENOMIC DNA]</scope>
    <source>
        <strain evidence="3 4">LEGU1</strain>
    </source>
</reference>
<evidence type="ECO:0000259" key="2">
    <source>
        <dbReference type="Pfam" id="PF08327"/>
    </source>
</evidence>
<comment type="similarity">
    <text evidence="1">Belongs to the AHA1 family.</text>
</comment>
<dbReference type="EMBL" id="CP068046">
    <property type="protein sequence ID" value="QQR38048.1"/>
    <property type="molecule type" value="Genomic_DNA"/>
</dbReference>
<proteinExistence type="inferred from homology"/>